<evidence type="ECO:0000313" key="15">
    <source>
        <dbReference type="Proteomes" id="UP001202328"/>
    </source>
</evidence>
<dbReference type="AlphaFoldDB" id="A0AAD4X704"/>
<dbReference type="EC" id="5.3.4.1" evidence="4"/>
<dbReference type="GO" id="GO:0034976">
    <property type="term" value="P:response to endoplasmic reticulum stress"/>
    <property type="evidence" value="ECO:0007669"/>
    <property type="project" value="TreeGrafter"/>
</dbReference>
<dbReference type="GO" id="GO:0003756">
    <property type="term" value="F:protein disulfide isomerase activity"/>
    <property type="evidence" value="ECO:0007669"/>
    <property type="project" value="UniProtKB-EC"/>
</dbReference>
<dbReference type="EMBL" id="JAJJMB010014886">
    <property type="protein sequence ID" value="KAI3857131.1"/>
    <property type="molecule type" value="Genomic_DNA"/>
</dbReference>
<feature type="chain" id="PRO_5042076707" description="protein disulfide-isomerase" evidence="12">
    <location>
        <begin position="34"/>
        <end position="545"/>
    </location>
</feature>
<evidence type="ECO:0000256" key="7">
    <source>
        <dbReference type="ARBA" id="ARBA00022824"/>
    </source>
</evidence>
<comment type="catalytic activity">
    <reaction evidence="1">
        <text>Catalyzes the rearrangement of -S-S- bonds in proteins.</text>
        <dbReference type="EC" id="5.3.4.1"/>
    </reaction>
</comment>
<dbReference type="FunFam" id="3.40.30.10:FF:000042">
    <property type="entry name" value="protein disulfide-isomerase A2"/>
    <property type="match status" value="1"/>
</dbReference>
<dbReference type="Pfam" id="PF00085">
    <property type="entry name" value="Thioredoxin"/>
    <property type="match status" value="2"/>
</dbReference>
<evidence type="ECO:0000256" key="4">
    <source>
        <dbReference type="ARBA" id="ARBA00012723"/>
    </source>
</evidence>
<evidence type="ECO:0000256" key="9">
    <source>
        <dbReference type="ARBA" id="ARBA00023180"/>
    </source>
</evidence>
<evidence type="ECO:0000313" key="14">
    <source>
        <dbReference type="EMBL" id="KAI3857131.1"/>
    </source>
</evidence>
<evidence type="ECO:0000256" key="10">
    <source>
        <dbReference type="ARBA" id="ARBA00023235"/>
    </source>
</evidence>
<dbReference type="CDD" id="cd02995">
    <property type="entry name" value="PDI_a_PDI_a'_C"/>
    <property type="match status" value="1"/>
</dbReference>
<keyword evidence="5 12" id="KW-0732">Signal</keyword>
<comment type="subcellular location">
    <subcellularLocation>
        <location evidence="2">Endoplasmic reticulum lumen</location>
    </subcellularLocation>
</comment>
<comment type="caution">
    <text evidence="14">The sequence shown here is derived from an EMBL/GenBank/DDBJ whole genome shotgun (WGS) entry which is preliminary data.</text>
</comment>
<dbReference type="GO" id="GO:0005788">
    <property type="term" value="C:endoplasmic reticulum lumen"/>
    <property type="evidence" value="ECO:0007669"/>
    <property type="project" value="UniProtKB-SubCell"/>
</dbReference>
<evidence type="ECO:0000256" key="3">
    <source>
        <dbReference type="ARBA" id="ARBA00006347"/>
    </source>
</evidence>
<evidence type="ECO:0000256" key="6">
    <source>
        <dbReference type="ARBA" id="ARBA00022737"/>
    </source>
</evidence>
<keyword evidence="15" id="KW-1185">Reference proteome</keyword>
<evidence type="ECO:0000256" key="1">
    <source>
        <dbReference type="ARBA" id="ARBA00001182"/>
    </source>
</evidence>
<evidence type="ECO:0000256" key="5">
    <source>
        <dbReference type="ARBA" id="ARBA00022729"/>
    </source>
</evidence>
<sequence>MFTKMTKSKHTFKIITFSLTLLILLGLITSIIASESSVADDNNEEDDVKDFEELLALDEEEEAAEDSQVKSAEAEVLTKAQRIVPELNMENYKRVVFEGNEFVLVLGYAPWCFRSAELMPRFAEAANVLNKMGNPIVLAKIDAERHPKAASVLGISGFPTLLLFVNGSSQAYTGGFSTEEMVLWARKKTGMPVIRLNSVPEAEDFLSKNRMFIIGLFEKFEGEDYEEFAKAAVADNEIQFAETSSSEVAAALFPDAKTKGHFLGLVKNEPETHVAFEDTLAMGKILQFLEYNKFPLVTTLTEQNSIRVYASPVKLQVFVFGNADDFKNLLAPLQDVARKFKSKILFVYVDITDDNLAKPFLTLFGYEDSKKAVVTAFDNKVNAKYLLESDPTAHSLEEFCSGLFHGTLSTYFKSQPIPNNENATVLTVVGRTFENLVLTSPQNVLLEVYAPWCVDCEDMSKKIVKLAKHFKGFDNLIISRIDASTNEHPELQITEYPMLLFYPSADKSNPIKVSAKSSLKDLAIFINKNAKVIKHNQEATAKDEL</sequence>
<feature type="signal peptide" evidence="12">
    <location>
        <begin position="1"/>
        <end position="33"/>
    </location>
</feature>
<dbReference type="Gene3D" id="3.40.30.10">
    <property type="entry name" value="Glutaredoxin"/>
    <property type="match status" value="4"/>
</dbReference>
<dbReference type="GO" id="GO:0006457">
    <property type="term" value="P:protein folding"/>
    <property type="evidence" value="ECO:0007669"/>
    <property type="project" value="TreeGrafter"/>
</dbReference>
<organism evidence="14 15">
    <name type="scientific">Papaver atlanticum</name>
    <dbReference type="NCBI Taxonomy" id="357466"/>
    <lineage>
        <taxon>Eukaryota</taxon>
        <taxon>Viridiplantae</taxon>
        <taxon>Streptophyta</taxon>
        <taxon>Embryophyta</taxon>
        <taxon>Tracheophyta</taxon>
        <taxon>Spermatophyta</taxon>
        <taxon>Magnoliopsida</taxon>
        <taxon>Ranunculales</taxon>
        <taxon>Papaveraceae</taxon>
        <taxon>Papaveroideae</taxon>
        <taxon>Papaver</taxon>
    </lineage>
</organism>
<dbReference type="InterPro" id="IPR036249">
    <property type="entry name" value="Thioredoxin-like_sf"/>
</dbReference>
<dbReference type="Pfam" id="PF13848">
    <property type="entry name" value="Thioredoxin_6"/>
    <property type="match status" value="1"/>
</dbReference>
<feature type="domain" description="Thioredoxin" evidence="13">
    <location>
        <begin position="403"/>
        <end position="545"/>
    </location>
</feature>
<evidence type="ECO:0000256" key="12">
    <source>
        <dbReference type="SAM" id="SignalP"/>
    </source>
</evidence>
<dbReference type="PANTHER" id="PTHR18929:SF189">
    <property type="entry name" value="PROTEIN DISULFIDE ISOMERASE-LIKE 1-5-RELATED"/>
    <property type="match status" value="1"/>
</dbReference>
<gene>
    <name evidence="14" type="ORF">MKW98_010545</name>
</gene>
<keyword evidence="9" id="KW-0325">Glycoprotein</keyword>
<evidence type="ECO:0000256" key="8">
    <source>
        <dbReference type="ARBA" id="ARBA00023157"/>
    </source>
</evidence>
<comment type="similarity">
    <text evidence="3">Belongs to the protein disulfide isomerase family.</text>
</comment>
<dbReference type="Proteomes" id="UP001202328">
    <property type="component" value="Unassembled WGS sequence"/>
</dbReference>
<dbReference type="PANTHER" id="PTHR18929">
    <property type="entry name" value="PROTEIN DISULFIDE ISOMERASE"/>
    <property type="match status" value="1"/>
</dbReference>
<dbReference type="InterPro" id="IPR013766">
    <property type="entry name" value="Thioredoxin_domain"/>
</dbReference>
<reference evidence="14" key="1">
    <citation type="submission" date="2022-04" db="EMBL/GenBank/DDBJ databases">
        <title>A functionally conserved STORR gene fusion in Papaver species that diverged 16.8 million years ago.</title>
        <authorList>
            <person name="Catania T."/>
        </authorList>
    </citation>
    <scope>NUCLEOTIDE SEQUENCE</scope>
    <source>
        <strain evidence="14">S-188037</strain>
    </source>
</reference>
<accession>A0AAD4X704</accession>
<dbReference type="CDD" id="cd02982">
    <property type="entry name" value="PDI_b'_family"/>
    <property type="match status" value="1"/>
</dbReference>
<keyword evidence="10" id="KW-0413">Isomerase</keyword>
<protein>
    <recommendedName>
        <fullName evidence="4">protein disulfide-isomerase</fullName>
        <ecNumber evidence="4">5.3.4.1</ecNumber>
    </recommendedName>
</protein>
<name>A0AAD4X704_9MAGN</name>
<dbReference type="FunFam" id="3.40.30.10:FF:000134">
    <property type="entry name" value="Protein disulfide-isomerase"/>
    <property type="match status" value="1"/>
</dbReference>
<dbReference type="FunFam" id="3.40.30.10:FF:000201">
    <property type="entry name" value="Protein disulfide isomerase-like 1-5"/>
    <property type="match status" value="1"/>
</dbReference>
<keyword evidence="11" id="KW-0676">Redox-active center</keyword>
<keyword evidence="8" id="KW-1015">Disulfide bond</keyword>
<dbReference type="PROSITE" id="PS51352">
    <property type="entry name" value="THIOREDOXIN_2"/>
    <property type="match status" value="2"/>
</dbReference>
<dbReference type="CDD" id="cd02961">
    <property type="entry name" value="PDI_a_family"/>
    <property type="match status" value="1"/>
</dbReference>
<evidence type="ECO:0000256" key="2">
    <source>
        <dbReference type="ARBA" id="ARBA00004319"/>
    </source>
</evidence>
<feature type="domain" description="Thioredoxin" evidence="13">
    <location>
        <begin position="58"/>
        <end position="190"/>
    </location>
</feature>
<keyword evidence="7" id="KW-0256">Endoplasmic reticulum</keyword>
<evidence type="ECO:0000256" key="11">
    <source>
        <dbReference type="ARBA" id="ARBA00023284"/>
    </source>
</evidence>
<proteinExistence type="inferred from homology"/>
<keyword evidence="6" id="KW-0677">Repeat</keyword>
<dbReference type="FunFam" id="3.40.30.10:FF:000204">
    <property type="entry name" value="Protein disulfide isomerase-like 1-6"/>
    <property type="match status" value="1"/>
</dbReference>
<dbReference type="SUPFAM" id="SSF52833">
    <property type="entry name" value="Thioredoxin-like"/>
    <property type="match status" value="4"/>
</dbReference>
<evidence type="ECO:0000259" key="13">
    <source>
        <dbReference type="PROSITE" id="PS51352"/>
    </source>
</evidence>
<dbReference type="CDD" id="cd02981">
    <property type="entry name" value="PDI_b_family"/>
    <property type="match status" value="1"/>
</dbReference>